<dbReference type="PIRSF" id="PIRSF006487">
    <property type="entry name" value="GcvT"/>
    <property type="match status" value="1"/>
</dbReference>
<name>A0A061B720_RHOTO</name>
<evidence type="ECO:0000259" key="10">
    <source>
        <dbReference type="Pfam" id="PF08669"/>
    </source>
</evidence>
<dbReference type="GO" id="GO:0008483">
    <property type="term" value="F:transaminase activity"/>
    <property type="evidence" value="ECO:0007669"/>
    <property type="project" value="UniProtKB-KW"/>
</dbReference>
<proteinExistence type="inferred from homology"/>
<accession>A0A061B720</accession>
<feature type="domain" description="Aminomethyltransferase C-terminal" evidence="10">
    <location>
        <begin position="363"/>
        <end position="445"/>
    </location>
</feature>
<dbReference type="InterPro" id="IPR029043">
    <property type="entry name" value="GcvT/YgfZ_C"/>
</dbReference>
<dbReference type="OrthoDB" id="10263536at2759"/>
<gene>
    <name evidence="11" type="ORF">RHTO0S_11e03510g</name>
</gene>
<dbReference type="Pfam" id="PF01571">
    <property type="entry name" value="GCV_T"/>
    <property type="match status" value="1"/>
</dbReference>
<dbReference type="InterPro" id="IPR027266">
    <property type="entry name" value="TrmE/GcvT-like"/>
</dbReference>
<comment type="function">
    <text evidence="8">The glycine cleavage system catalyzes the degradation of glycine.</text>
</comment>
<evidence type="ECO:0000256" key="4">
    <source>
        <dbReference type="ARBA" id="ARBA00022679"/>
    </source>
</evidence>
<dbReference type="GO" id="GO:0004047">
    <property type="term" value="F:aminomethyltransferase activity"/>
    <property type="evidence" value="ECO:0007669"/>
    <property type="project" value="UniProtKB-EC"/>
</dbReference>
<evidence type="ECO:0000256" key="3">
    <source>
        <dbReference type="ARBA" id="ARBA00022576"/>
    </source>
</evidence>
<dbReference type="Gene3D" id="3.30.70.1400">
    <property type="entry name" value="Aminomethyltransferase beta-barrel domains"/>
    <property type="match status" value="1"/>
</dbReference>
<dbReference type="InterPro" id="IPR006222">
    <property type="entry name" value="GCVT_N"/>
</dbReference>
<dbReference type="Gene3D" id="4.10.1250.10">
    <property type="entry name" value="Aminomethyltransferase fragment"/>
    <property type="match status" value="1"/>
</dbReference>
<keyword evidence="3 8" id="KW-0032">Aminotransferase</keyword>
<dbReference type="Pfam" id="PF08669">
    <property type="entry name" value="GCV_T_C"/>
    <property type="match status" value="1"/>
</dbReference>
<evidence type="ECO:0000313" key="11">
    <source>
        <dbReference type="EMBL" id="CDR45704.1"/>
    </source>
</evidence>
<comment type="similarity">
    <text evidence="1 8">Belongs to the GcvT family.</text>
</comment>
<evidence type="ECO:0000259" key="9">
    <source>
        <dbReference type="Pfam" id="PF01571"/>
    </source>
</evidence>
<keyword evidence="8" id="KW-0809">Transit peptide</keyword>
<dbReference type="AlphaFoldDB" id="A0A061B720"/>
<sequence length="454" mass="47977">MLLPASARTAAPALARGLGRRAASSSAATVKRTALNAFHRANGGKMVEFAGWDMPLSYEGSDKSKCPGGPGALPSLPPVERFRESASAGSVSSVAEHHQVRNSSGLFDVGHMVQSTFKGPGALAFLSHLLPASLATLPIPGKDAHRPFGSTLSVLLNEQGGILDDCMITRWGKDSFYLVTNAGRADVDIPWISKHVEEWNAEKGEKVNFQVLESQALVALQGPKSHVALQRLLPSGLSVQKLLTFGQSLHLSIPSLSSSSTVHIARGGYTGEDGFEISVPNAQAEGFAGMLLEQEEVKLAGLAARDSLRLEAGLCLYGHDLDESVGVGEAGLAWVVGKDRRTPGAFIGSERTLAELKKGGTTRKRVGLTVEKGAPAREGALIYSSADASTEPIGRITSGLPSPTIGQNIAMGYISTADGLNKKGSEVFVEVRKKMRKAQVVGMPWITPGYYRGE</sequence>
<organism evidence="11">
    <name type="scientific">Rhodotorula toruloides</name>
    <name type="common">Yeast</name>
    <name type="synonym">Rhodosporidium toruloides</name>
    <dbReference type="NCBI Taxonomy" id="5286"/>
    <lineage>
        <taxon>Eukaryota</taxon>
        <taxon>Fungi</taxon>
        <taxon>Dikarya</taxon>
        <taxon>Basidiomycota</taxon>
        <taxon>Pucciniomycotina</taxon>
        <taxon>Microbotryomycetes</taxon>
        <taxon>Sporidiobolales</taxon>
        <taxon>Sporidiobolaceae</taxon>
        <taxon>Rhodotorula</taxon>
    </lineage>
</organism>
<comment type="catalytic activity">
    <reaction evidence="6 8">
        <text>N(6)-[(R)-S(8)-aminomethyldihydrolipoyl]-L-lysyl-[protein] + (6S)-5,6,7,8-tetrahydrofolate = N(6)-[(R)-dihydrolipoyl]-L-lysyl-[protein] + (6R)-5,10-methylene-5,6,7,8-tetrahydrofolate + NH4(+)</text>
        <dbReference type="Rhea" id="RHEA:16945"/>
        <dbReference type="Rhea" id="RHEA-COMP:10475"/>
        <dbReference type="Rhea" id="RHEA-COMP:10492"/>
        <dbReference type="ChEBI" id="CHEBI:15636"/>
        <dbReference type="ChEBI" id="CHEBI:28938"/>
        <dbReference type="ChEBI" id="CHEBI:57453"/>
        <dbReference type="ChEBI" id="CHEBI:83100"/>
        <dbReference type="ChEBI" id="CHEBI:83143"/>
        <dbReference type="EC" id="2.1.2.10"/>
    </reaction>
</comment>
<dbReference type="PANTHER" id="PTHR43757">
    <property type="entry name" value="AMINOMETHYLTRANSFERASE"/>
    <property type="match status" value="1"/>
</dbReference>
<feature type="domain" description="GCVT N-terminal" evidence="9">
    <location>
        <begin position="37"/>
        <end position="339"/>
    </location>
</feature>
<dbReference type="InterPro" id="IPR028896">
    <property type="entry name" value="GcvT/YgfZ/DmdA"/>
</dbReference>
<evidence type="ECO:0000256" key="2">
    <source>
        <dbReference type="ARBA" id="ARBA00012616"/>
    </source>
</evidence>
<dbReference type="Gene3D" id="3.30.1360.120">
    <property type="entry name" value="Probable tRNA modification gtpase trme, domain 1"/>
    <property type="match status" value="1"/>
</dbReference>
<evidence type="ECO:0000256" key="6">
    <source>
        <dbReference type="ARBA" id="ARBA00047665"/>
    </source>
</evidence>
<dbReference type="SUPFAM" id="SSF103025">
    <property type="entry name" value="Folate-binding domain"/>
    <property type="match status" value="1"/>
</dbReference>
<dbReference type="GO" id="GO:0006546">
    <property type="term" value="P:glycine catabolic process"/>
    <property type="evidence" value="ECO:0007669"/>
    <property type="project" value="InterPro"/>
</dbReference>
<dbReference type="NCBIfam" id="TIGR00528">
    <property type="entry name" value="gcvT"/>
    <property type="match status" value="1"/>
</dbReference>
<evidence type="ECO:0000256" key="8">
    <source>
        <dbReference type="RuleBase" id="RU003981"/>
    </source>
</evidence>
<dbReference type="EC" id="2.1.2.10" evidence="2 8"/>
<keyword evidence="4 8" id="KW-0808">Transferase</keyword>
<evidence type="ECO:0000256" key="5">
    <source>
        <dbReference type="ARBA" id="ARBA00031395"/>
    </source>
</evidence>
<dbReference type="InterPro" id="IPR006223">
    <property type="entry name" value="GcvT"/>
</dbReference>
<dbReference type="InterPro" id="IPR013977">
    <property type="entry name" value="GcvT_C"/>
</dbReference>
<dbReference type="SUPFAM" id="SSF101790">
    <property type="entry name" value="Aminomethyltransferase beta-barrel domain"/>
    <property type="match status" value="1"/>
</dbReference>
<dbReference type="PANTHER" id="PTHR43757:SF2">
    <property type="entry name" value="AMINOMETHYLTRANSFERASE, MITOCHONDRIAL"/>
    <property type="match status" value="1"/>
</dbReference>
<evidence type="ECO:0000256" key="7">
    <source>
        <dbReference type="PIRSR" id="PIRSR006487-1"/>
    </source>
</evidence>
<dbReference type="GO" id="GO:0005960">
    <property type="term" value="C:glycine cleavage complex"/>
    <property type="evidence" value="ECO:0007669"/>
    <property type="project" value="InterPro"/>
</dbReference>
<protein>
    <recommendedName>
        <fullName evidence="2 8">Aminomethyltransferase</fullName>
        <ecNumber evidence="2 8">2.1.2.10</ecNumber>
    </recommendedName>
    <alternativeName>
        <fullName evidence="5 8">Glycine cleavage system T protein</fullName>
    </alternativeName>
</protein>
<feature type="binding site" evidence="7">
    <location>
        <position position="276"/>
    </location>
    <ligand>
        <name>substrate</name>
    </ligand>
</feature>
<reference evidence="11" key="1">
    <citation type="journal article" date="2014" name="Genome Announc.">
        <title>Draft genome sequence of Rhodosporidium toruloides CECT1137, an oleaginous yeast of biotechnological interest.</title>
        <authorList>
            <person name="Morin N."/>
            <person name="Calcas X."/>
            <person name="Devillers H."/>
            <person name="Durrens P."/>
            <person name="Sherman D.J."/>
            <person name="Nicaud J.-M."/>
            <person name="Neuveglise C."/>
        </authorList>
    </citation>
    <scope>NUCLEOTIDE SEQUENCE</scope>
    <source>
        <strain evidence="11">CECT1137</strain>
    </source>
</reference>
<dbReference type="FunFam" id="3.30.70.1400:FF:000001">
    <property type="entry name" value="Aminomethyltransferase"/>
    <property type="match status" value="1"/>
</dbReference>
<evidence type="ECO:0000256" key="1">
    <source>
        <dbReference type="ARBA" id="ARBA00008609"/>
    </source>
</evidence>
<comment type="subcellular location">
    <subcellularLocation>
        <location evidence="8">Mitochondrion</location>
    </subcellularLocation>
</comment>
<keyword evidence="8" id="KW-0496">Mitochondrion</keyword>
<dbReference type="Gene3D" id="2.40.30.110">
    <property type="entry name" value="Aminomethyltransferase beta-barrel domains"/>
    <property type="match status" value="1"/>
</dbReference>
<dbReference type="GO" id="GO:0005739">
    <property type="term" value="C:mitochondrion"/>
    <property type="evidence" value="ECO:0007669"/>
    <property type="project" value="UniProtKB-SubCell"/>
</dbReference>
<dbReference type="EMBL" id="LK052946">
    <property type="protein sequence ID" value="CDR45704.1"/>
    <property type="molecule type" value="Genomic_DNA"/>
</dbReference>
<comment type="subunit">
    <text evidence="8">The glycine cleavage system is composed of four proteins: P, T, L and H.</text>
</comment>